<dbReference type="SUPFAM" id="SSF55144">
    <property type="entry name" value="LigT-like"/>
    <property type="match status" value="1"/>
</dbReference>
<dbReference type="PANTHER" id="PTHR28141:SF1">
    <property type="entry name" value="2',3'-CYCLIC-NUCLEOTIDE 3'-PHOSPHODIESTERASE"/>
    <property type="match status" value="1"/>
</dbReference>
<dbReference type="Proteomes" id="UP000800093">
    <property type="component" value="Unassembled WGS sequence"/>
</dbReference>
<reference evidence="2" key="1">
    <citation type="journal article" date="2020" name="Stud. Mycol.">
        <title>101 Dothideomycetes genomes: A test case for predicting lifestyles and emergence of pathogens.</title>
        <authorList>
            <person name="Haridas S."/>
            <person name="Albert R."/>
            <person name="Binder M."/>
            <person name="Bloem J."/>
            <person name="LaButti K."/>
            <person name="Salamov A."/>
            <person name="Andreopoulos B."/>
            <person name="Baker S."/>
            <person name="Barry K."/>
            <person name="Bills G."/>
            <person name="Bluhm B."/>
            <person name="Cannon C."/>
            <person name="Castanera R."/>
            <person name="Culley D."/>
            <person name="Daum C."/>
            <person name="Ezra D."/>
            <person name="Gonzalez J."/>
            <person name="Henrissat B."/>
            <person name="Kuo A."/>
            <person name="Liang C."/>
            <person name="Lipzen A."/>
            <person name="Lutzoni F."/>
            <person name="Magnuson J."/>
            <person name="Mondo S."/>
            <person name="Nolan M."/>
            <person name="Ohm R."/>
            <person name="Pangilinan J."/>
            <person name="Park H.-J."/>
            <person name="Ramirez L."/>
            <person name="Alfaro M."/>
            <person name="Sun H."/>
            <person name="Tritt A."/>
            <person name="Yoshinaga Y."/>
            <person name="Zwiers L.-H."/>
            <person name="Turgeon B."/>
            <person name="Goodwin S."/>
            <person name="Spatafora J."/>
            <person name="Crous P."/>
            <person name="Grigoriev I."/>
        </authorList>
    </citation>
    <scope>NUCLEOTIDE SEQUENCE [LARGE SCALE GENOMIC DNA]</scope>
    <source>
        <strain evidence="2">CBS 304.66</strain>
    </source>
</reference>
<comment type="caution">
    <text evidence="1">The sequence shown here is derived from an EMBL/GenBank/DDBJ whole genome shotgun (WGS) entry which is preliminary data.</text>
</comment>
<dbReference type="AlphaFoldDB" id="A0A9P4KDU8"/>
<name>A0A9P4KDU8_9PLEO</name>
<proteinExistence type="predicted"/>
<dbReference type="InterPro" id="IPR012386">
    <property type="entry name" value="Cyclic-nucl_3Pdiesterase"/>
</dbReference>
<protein>
    <submittedName>
        <fullName evidence="1">2',3'-cyclic-nucleotide 3'-phosphodiesterase</fullName>
    </submittedName>
</protein>
<dbReference type="GO" id="GO:0004113">
    <property type="term" value="F:2',3'-cyclic-nucleotide 3'-phosphodiesterase activity"/>
    <property type="evidence" value="ECO:0007669"/>
    <property type="project" value="TreeGrafter"/>
</dbReference>
<dbReference type="OrthoDB" id="514292at2759"/>
<organism evidence="1 2">
    <name type="scientific">Lojkania enalia</name>
    <dbReference type="NCBI Taxonomy" id="147567"/>
    <lineage>
        <taxon>Eukaryota</taxon>
        <taxon>Fungi</taxon>
        <taxon>Dikarya</taxon>
        <taxon>Ascomycota</taxon>
        <taxon>Pezizomycotina</taxon>
        <taxon>Dothideomycetes</taxon>
        <taxon>Pleosporomycetidae</taxon>
        <taxon>Pleosporales</taxon>
        <taxon>Pleosporales incertae sedis</taxon>
        <taxon>Lojkania</taxon>
    </lineage>
</organism>
<dbReference type="EMBL" id="ML986595">
    <property type="protein sequence ID" value="KAF2266780.1"/>
    <property type="molecule type" value="Genomic_DNA"/>
</dbReference>
<evidence type="ECO:0000313" key="2">
    <source>
        <dbReference type="Proteomes" id="UP000800093"/>
    </source>
</evidence>
<dbReference type="GO" id="GO:0009187">
    <property type="term" value="P:cyclic nucleotide metabolic process"/>
    <property type="evidence" value="ECO:0007669"/>
    <property type="project" value="TreeGrafter"/>
</dbReference>
<dbReference type="Gene3D" id="3.90.1140.10">
    <property type="entry name" value="Cyclic phosphodiesterase"/>
    <property type="match status" value="1"/>
</dbReference>
<gene>
    <name evidence="1" type="ORF">CC78DRAFT_531228</name>
</gene>
<dbReference type="PANTHER" id="PTHR28141">
    <property type="entry name" value="2',3'-CYCLIC-NUCLEOTIDE 3'-PHOSPHODIESTERASE"/>
    <property type="match status" value="1"/>
</dbReference>
<dbReference type="InterPro" id="IPR009097">
    <property type="entry name" value="Cyclic_Pdiesterase"/>
</dbReference>
<evidence type="ECO:0000313" key="1">
    <source>
        <dbReference type="EMBL" id="KAF2266780.1"/>
    </source>
</evidence>
<accession>A0A9P4KDU8</accession>
<sequence length="192" mass="21444">MPGSSLWLLPPTSHPLNAILASLIQKVSAHFGSPHVFLPHVTLTSEIQPSSYSLDPQKWLNQIEFPEGKYVHVKFGRLNSEDVFVRKLYIKVSKSGVDKLGKTARMTVNGYEDEEAAKKWTEEKYVPHLSLLYHDCSQVPGKVIEAIEKMVREAGVSLEGKGELGGWEGGRVVLVPTDQPINTWDPIAEREL</sequence>
<keyword evidence="2" id="KW-1185">Reference proteome</keyword>
<dbReference type="Pfam" id="PF07823">
    <property type="entry name" value="CPDase"/>
    <property type="match status" value="1"/>
</dbReference>